<gene>
    <name evidence="1" type="ORF">CLODIP_2_CD12008</name>
</gene>
<proteinExistence type="predicted"/>
<dbReference type="AlphaFoldDB" id="A0A8S1DBE6"/>
<protein>
    <submittedName>
        <fullName evidence="1">Uncharacterized protein</fullName>
    </submittedName>
</protein>
<name>A0A8S1DBE6_9INSE</name>
<dbReference type="EMBL" id="CADEPI010000171">
    <property type="protein sequence ID" value="CAB3378728.1"/>
    <property type="molecule type" value="Genomic_DNA"/>
</dbReference>
<keyword evidence="2" id="KW-1185">Reference proteome</keyword>
<dbReference type="Proteomes" id="UP000494165">
    <property type="component" value="Unassembled WGS sequence"/>
</dbReference>
<reference evidence="1 2" key="1">
    <citation type="submission" date="2020-04" db="EMBL/GenBank/DDBJ databases">
        <authorList>
            <person name="Alioto T."/>
            <person name="Alioto T."/>
            <person name="Gomez Garrido J."/>
        </authorList>
    </citation>
    <scope>NUCLEOTIDE SEQUENCE [LARGE SCALE GENOMIC DNA]</scope>
</reference>
<sequence length="571" mass="66540">MANQDLSIKWTKSTQLRAPYCEDRIRRIALNFGLSPSAAAKIHHITDLPLPLLVKVVKYMMTTECTSLIRVESDMQILMFPALKLYMALGFKVIDLTAFLSFCPKRLKYQYLKSAVIRISKFTPDIEELLLSSKTPRKYRNFGSFVDDEMLKALYRLKNLRVLQLDEWCCFEIEDVFLLCENLPGLQILSIIFPDSFDDYDEYNDNHDRCDAVLKRSMSNLKEFIYTARRNYALRLECMMSLPNLHVLKEYSDLFHPKEEYDPSTPNEVVPGHTNRRHLMIHLDMDLLGNIHLKNPHVRHITILWFEDEEDPDWEWHELHYVLQFSNIESLTFLNFPPVDLFRFIDVYGAKLSSLNINHENRNLEPFLNLNRMLTACPLLERLRMCLVISDPEPITFYACLKEVELNFSFPNGSRNEVVKVLSAPDLEKVILVNPCLEDLRKLTSKIADKEILQKLKTLVMELKVNSFALVNVDQFNGIVDFIKCAAACLSNLTCLKFYLNNRRSEYAKLAKSLRNRRTTNVEHPDVTIFFYGAHLNDEPTGWFVDEELINLLDGYTESGVLIGEKIKYVY</sequence>
<evidence type="ECO:0000313" key="1">
    <source>
        <dbReference type="EMBL" id="CAB3378728.1"/>
    </source>
</evidence>
<comment type="caution">
    <text evidence="1">The sequence shown here is derived from an EMBL/GenBank/DDBJ whole genome shotgun (WGS) entry which is preliminary data.</text>
</comment>
<evidence type="ECO:0000313" key="2">
    <source>
        <dbReference type="Proteomes" id="UP000494165"/>
    </source>
</evidence>
<organism evidence="1 2">
    <name type="scientific">Cloeon dipterum</name>
    <dbReference type="NCBI Taxonomy" id="197152"/>
    <lineage>
        <taxon>Eukaryota</taxon>
        <taxon>Metazoa</taxon>
        <taxon>Ecdysozoa</taxon>
        <taxon>Arthropoda</taxon>
        <taxon>Hexapoda</taxon>
        <taxon>Insecta</taxon>
        <taxon>Pterygota</taxon>
        <taxon>Palaeoptera</taxon>
        <taxon>Ephemeroptera</taxon>
        <taxon>Pisciforma</taxon>
        <taxon>Baetidae</taxon>
        <taxon>Cloeon</taxon>
    </lineage>
</organism>
<accession>A0A8S1DBE6</accession>